<evidence type="ECO:0000313" key="8">
    <source>
        <dbReference type="Proteomes" id="UP001558652"/>
    </source>
</evidence>
<comment type="caution">
    <text evidence="7">The sequence shown here is derived from an EMBL/GenBank/DDBJ whole genome shotgun (WGS) entry which is preliminary data.</text>
</comment>
<feature type="transmembrane region" description="Helical" evidence="6">
    <location>
        <begin position="321"/>
        <end position="340"/>
    </location>
</feature>
<comment type="function">
    <text evidence="6">Gustatory receptor which mediates acceptance or avoidance behavior, depending on its substrates.</text>
</comment>
<keyword evidence="6" id="KW-0807">Transducer</keyword>
<comment type="caution">
    <text evidence="6">Lacks conserved residue(s) required for the propagation of feature annotation.</text>
</comment>
<reference evidence="7 8" key="1">
    <citation type="submission" date="2024-07" db="EMBL/GenBank/DDBJ databases">
        <title>Chromosome-level genome assembly of the water stick insect Ranatra chinensis (Heteroptera: Nepidae).</title>
        <authorList>
            <person name="Liu X."/>
        </authorList>
    </citation>
    <scope>NUCLEOTIDE SEQUENCE [LARGE SCALE GENOMIC DNA]</scope>
    <source>
        <strain evidence="7">Cailab_2021Rc</strain>
        <tissue evidence="7">Muscle</tissue>
    </source>
</reference>
<protein>
    <recommendedName>
        <fullName evidence="6">Gustatory receptor</fullName>
    </recommendedName>
</protein>
<feature type="transmembrane region" description="Helical" evidence="6">
    <location>
        <begin position="65"/>
        <end position="83"/>
    </location>
</feature>
<keyword evidence="3 6" id="KW-0812">Transmembrane</keyword>
<evidence type="ECO:0000256" key="3">
    <source>
        <dbReference type="ARBA" id="ARBA00022692"/>
    </source>
</evidence>
<dbReference type="InterPro" id="IPR013604">
    <property type="entry name" value="7TM_chemorcpt"/>
</dbReference>
<feature type="transmembrane region" description="Helical" evidence="6">
    <location>
        <begin position="146"/>
        <end position="168"/>
    </location>
</feature>
<dbReference type="GO" id="GO:0007165">
    <property type="term" value="P:signal transduction"/>
    <property type="evidence" value="ECO:0007669"/>
    <property type="project" value="UniProtKB-KW"/>
</dbReference>
<dbReference type="AlphaFoldDB" id="A0ABD0YCE2"/>
<accession>A0ABD0YCE2</accession>
<feature type="transmembrane region" description="Helical" evidence="6">
    <location>
        <begin position="180"/>
        <end position="203"/>
    </location>
</feature>
<organism evidence="7 8">
    <name type="scientific">Ranatra chinensis</name>
    <dbReference type="NCBI Taxonomy" id="642074"/>
    <lineage>
        <taxon>Eukaryota</taxon>
        <taxon>Metazoa</taxon>
        <taxon>Ecdysozoa</taxon>
        <taxon>Arthropoda</taxon>
        <taxon>Hexapoda</taxon>
        <taxon>Insecta</taxon>
        <taxon>Pterygota</taxon>
        <taxon>Neoptera</taxon>
        <taxon>Paraneoptera</taxon>
        <taxon>Hemiptera</taxon>
        <taxon>Heteroptera</taxon>
        <taxon>Panheteroptera</taxon>
        <taxon>Nepomorpha</taxon>
        <taxon>Nepidae</taxon>
        <taxon>Ranatrinae</taxon>
        <taxon>Ranatra</taxon>
    </lineage>
</organism>
<sequence>MTHSANKLFYKSELPPKGLGDGEARSFLTTDSASSAMRSVFVVSRLLGVLPQGFDLDRPTYAHSVFMFSLVISVSSYLIYLFVVLNRLALLTVFLLSLGMASVVAALNIAKNSARPSGLYRLVRTLTKTEVAIRRLGGRFRYKRHYFANVTVAILLANVVATTFFIYADGFSRSVIIYQLLHVYIETLTLMVLMQFFTLLHVISNHVSALRRSVGDALELGPPESVQRLESIVLQYNILCDTIGASNDRYSSQLLISLCSSFMMIVYYVYYFISSAGGLVNDGTVCQAFNTELYRQDKLYYATLNPREVSFTAGGYFEIDYPIIISLVAIFNGAVLVVAASSRFDQNITAEDGD</sequence>
<feature type="transmembrane region" description="Helical" evidence="6">
    <location>
        <begin position="89"/>
        <end position="110"/>
    </location>
</feature>
<keyword evidence="6" id="KW-0675">Receptor</keyword>
<dbReference type="GO" id="GO:0005886">
    <property type="term" value="C:plasma membrane"/>
    <property type="evidence" value="ECO:0007669"/>
    <property type="project" value="UniProtKB-SubCell"/>
</dbReference>
<dbReference type="EMBL" id="JBFDAA010000009">
    <property type="protein sequence ID" value="KAL1128986.1"/>
    <property type="molecule type" value="Genomic_DNA"/>
</dbReference>
<evidence type="ECO:0000313" key="7">
    <source>
        <dbReference type="EMBL" id="KAL1128986.1"/>
    </source>
</evidence>
<dbReference type="Pfam" id="PF08395">
    <property type="entry name" value="7tm_7"/>
    <property type="match status" value="1"/>
</dbReference>
<evidence type="ECO:0000256" key="6">
    <source>
        <dbReference type="RuleBase" id="RU363108"/>
    </source>
</evidence>
<evidence type="ECO:0000256" key="1">
    <source>
        <dbReference type="ARBA" id="ARBA00004651"/>
    </source>
</evidence>
<evidence type="ECO:0000256" key="4">
    <source>
        <dbReference type="ARBA" id="ARBA00022989"/>
    </source>
</evidence>
<comment type="subcellular location">
    <subcellularLocation>
        <location evidence="1 6">Cell membrane</location>
        <topology evidence="1 6">Multi-pass membrane protein</topology>
    </subcellularLocation>
</comment>
<keyword evidence="2 6" id="KW-1003">Cell membrane</keyword>
<keyword evidence="8" id="KW-1185">Reference proteome</keyword>
<dbReference type="Proteomes" id="UP001558652">
    <property type="component" value="Unassembled WGS sequence"/>
</dbReference>
<keyword evidence="5 6" id="KW-0472">Membrane</keyword>
<name>A0ABD0YCE2_9HEMI</name>
<keyword evidence="4 6" id="KW-1133">Transmembrane helix</keyword>
<feature type="transmembrane region" description="Helical" evidence="6">
    <location>
        <begin position="254"/>
        <end position="273"/>
    </location>
</feature>
<evidence type="ECO:0000256" key="5">
    <source>
        <dbReference type="ARBA" id="ARBA00023136"/>
    </source>
</evidence>
<proteinExistence type="inferred from homology"/>
<gene>
    <name evidence="7" type="ORF">AAG570_013518</name>
</gene>
<comment type="similarity">
    <text evidence="6">Belongs to the insect chemoreceptor superfamily. Gustatory receptor (GR) family.</text>
</comment>
<evidence type="ECO:0000256" key="2">
    <source>
        <dbReference type="ARBA" id="ARBA00022475"/>
    </source>
</evidence>